<dbReference type="PANTHER" id="PTHR45782">
    <property type="entry name" value="MITOCHONDRIAL RIBOSOME-ASSOCIATED GTPASE 1"/>
    <property type="match status" value="1"/>
</dbReference>
<dbReference type="GO" id="GO:0005525">
    <property type="term" value="F:GTP binding"/>
    <property type="evidence" value="ECO:0007669"/>
    <property type="project" value="UniProtKB-KW"/>
</dbReference>
<comment type="similarity">
    <text evidence="8">Belongs to the TRAFAC class YlqF/YawG GTPase family. MTG1 subfamily.</text>
</comment>
<dbReference type="NCBIfam" id="TIGR03596">
    <property type="entry name" value="GTPase_YlqF"/>
    <property type="match status" value="1"/>
</dbReference>
<sequence>MNINWFPGHMKKTRELLKEQLKLVDVVFELLDARIPFSSKNPEIDQMIGSKPRVVVLNKADLADEGATTKWIHYYKSKNITAIPVNTISGKGLRNVIQQAEEATKEKREALLKKGRRNRAIRIMMVGIPNVGKSSMINQLAGKKSAQTGDRPGVTKGKQWIRLKGNMELLDTPGILWPKFEDQDVAMKLAYTGAIKDEIMDIETLALKLIEVLIPLHMDKLMERYSLKEVPETPLETMNEIARVRGCLIKGGEIDFSRVANIILDEFRGGKIGRITLEYPEEVNITN</sequence>
<keyword evidence="3 8" id="KW-0963">Cytoplasm</keyword>
<dbReference type="InterPro" id="IPR023179">
    <property type="entry name" value="GTP-bd_ortho_bundle_sf"/>
</dbReference>
<dbReference type="InterPro" id="IPR016478">
    <property type="entry name" value="GTPase_MTG1"/>
</dbReference>
<keyword evidence="7 8" id="KW-0342">GTP-binding</keyword>
<accession>A0A833HQ30</accession>
<evidence type="ECO:0000259" key="10">
    <source>
        <dbReference type="PROSITE" id="PS51721"/>
    </source>
</evidence>
<name>A0A833HQ30_9FIRM</name>
<dbReference type="Gene3D" id="1.10.1580.10">
    <property type="match status" value="1"/>
</dbReference>
<organism evidence="11 12">
    <name type="scientific">Alkaliphilus serpentinus</name>
    <dbReference type="NCBI Taxonomy" id="1482731"/>
    <lineage>
        <taxon>Bacteria</taxon>
        <taxon>Bacillati</taxon>
        <taxon>Bacillota</taxon>
        <taxon>Clostridia</taxon>
        <taxon>Peptostreptococcales</taxon>
        <taxon>Natronincolaceae</taxon>
        <taxon>Alkaliphilus</taxon>
    </lineage>
</organism>
<dbReference type="GO" id="GO:0006412">
    <property type="term" value="P:translation"/>
    <property type="evidence" value="ECO:0007669"/>
    <property type="project" value="TreeGrafter"/>
</dbReference>
<dbReference type="CDD" id="cd01856">
    <property type="entry name" value="YlqF"/>
    <property type="match status" value="1"/>
</dbReference>
<protein>
    <recommendedName>
        <fullName evidence="2 8">Ribosome biogenesis GTPase A</fullName>
    </recommendedName>
</protein>
<evidence type="ECO:0000256" key="5">
    <source>
        <dbReference type="ARBA" id="ARBA00022801"/>
    </source>
</evidence>
<evidence type="ECO:0000313" key="12">
    <source>
        <dbReference type="Proteomes" id="UP000465601"/>
    </source>
</evidence>
<dbReference type="PANTHER" id="PTHR45782:SF4">
    <property type="entry name" value="MITOCHONDRIAL RIBOSOME-ASSOCIATED GTPASE 1"/>
    <property type="match status" value="1"/>
</dbReference>
<comment type="subcellular location">
    <subcellularLocation>
        <location evidence="1 8">Cytoplasm</location>
    </subcellularLocation>
</comment>
<keyword evidence="4 8" id="KW-0547">Nucleotide-binding</keyword>
<dbReference type="FunFam" id="3.40.50.300:FF:000590">
    <property type="entry name" value="Ribosome biogenesis GTPase A"/>
    <property type="match status" value="1"/>
</dbReference>
<evidence type="ECO:0000256" key="4">
    <source>
        <dbReference type="ARBA" id="ARBA00022741"/>
    </source>
</evidence>
<dbReference type="FunFam" id="1.10.1580.10:FF:000003">
    <property type="entry name" value="Ribosome biogenesis GTPase A"/>
    <property type="match status" value="1"/>
</dbReference>
<feature type="binding site" evidence="9">
    <location>
        <begin position="58"/>
        <end position="61"/>
    </location>
    <ligand>
        <name>GTP</name>
        <dbReference type="ChEBI" id="CHEBI:37565"/>
    </ligand>
</feature>
<dbReference type="PRINTS" id="PR00326">
    <property type="entry name" value="GTP1OBG"/>
</dbReference>
<evidence type="ECO:0000256" key="6">
    <source>
        <dbReference type="ARBA" id="ARBA00022884"/>
    </source>
</evidence>
<keyword evidence="12" id="KW-1185">Reference proteome</keyword>
<keyword evidence="6" id="KW-0694">RNA-binding</keyword>
<dbReference type="Proteomes" id="UP000465601">
    <property type="component" value="Unassembled WGS sequence"/>
</dbReference>
<evidence type="ECO:0000256" key="8">
    <source>
        <dbReference type="PIRNR" id="PIRNR006230"/>
    </source>
</evidence>
<comment type="function">
    <text evidence="8">Required for a late step of 50S ribosomal subunit assembly. Has GTPase activity.</text>
</comment>
<evidence type="ECO:0000313" key="11">
    <source>
        <dbReference type="EMBL" id="KAB3531405.1"/>
    </source>
</evidence>
<dbReference type="Pfam" id="PF01926">
    <property type="entry name" value="MMR_HSR1"/>
    <property type="match status" value="1"/>
</dbReference>
<feature type="binding site" evidence="9">
    <location>
        <position position="174"/>
    </location>
    <ligand>
        <name>GTP</name>
        <dbReference type="ChEBI" id="CHEBI:37565"/>
    </ligand>
</feature>
<dbReference type="InterPro" id="IPR030378">
    <property type="entry name" value="G_CP_dom"/>
</dbReference>
<keyword evidence="5" id="KW-0378">Hydrolase</keyword>
<evidence type="ECO:0000256" key="9">
    <source>
        <dbReference type="PIRSR" id="PIRSR006230-1"/>
    </source>
</evidence>
<evidence type="ECO:0000256" key="7">
    <source>
        <dbReference type="ARBA" id="ARBA00023134"/>
    </source>
</evidence>
<dbReference type="GO" id="GO:0003723">
    <property type="term" value="F:RNA binding"/>
    <property type="evidence" value="ECO:0007669"/>
    <property type="project" value="UniProtKB-KW"/>
</dbReference>
<feature type="domain" description="CP-type G" evidence="10">
    <location>
        <begin position="13"/>
        <end position="178"/>
    </location>
</feature>
<dbReference type="EMBL" id="WBZB01000013">
    <property type="protein sequence ID" value="KAB3531405.1"/>
    <property type="molecule type" value="Genomic_DNA"/>
</dbReference>
<dbReference type="PIRSF" id="PIRSF006230">
    <property type="entry name" value="MG442"/>
    <property type="match status" value="1"/>
</dbReference>
<reference evidence="11 12" key="1">
    <citation type="submission" date="2019-10" db="EMBL/GenBank/DDBJ databases">
        <title>Alkaliphilus serpentinus sp. nov. and Alkaliphilus pronyensis sp. nov., two novel anaerobic alkaliphilic species isolated from the serpentinized-hosted hydrothermal field of the Prony Bay (New Caledonia).</title>
        <authorList>
            <person name="Postec A."/>
        </authorList>
    </citation>
    <scope>NUCLEOTIDE SEQUENCE [LARGE SCALE GENOMIC DNA]</scope>
    <source>
        <strain evidence="11 12">LacT</strain>
    </source>
</reference>
<dbReference type="OrthoDB" id="9779790at2"/>
<dbReference type="GO" id="GO:0003924">
    <property type="term" value="F:GTPase activity"/>
    <property type="evidence" value="ECO:0007669"/>
    <property type="project" value="TreeGrafter"/>
</dbReference>
<dbReference type="SUPFAM" id="SSF52540">
    <property type="entry name" value="P-loop containing nucleoside triphosphate hydrolases"/>
    <property type="match status" value="1"/>
</dbReference>
<dbReference type="InterPro" id="IPR027417">
    <property type="entry name" value="P-loop_NTPase"/>
</dbReference>
<dbReference type="Gene3D" id="3.40.50.300">
    <property type="entry name" value="P-loop containing nucleotide triphosphate hydrolases"/>
    <property type="match status" value="1"/>
</dbReference>
<dbReference type="AlphaFoldDB" id="A0A833HQ30"/>
<dbReference type="GO" id="GO:0005737">
    <property type="term" value="C:cytoplasm"/>
    <property type="evidence" value="ECO:0007669"/>
    <property type="project" value="UniProtKB-SubCell"/>
</dbReference>
<evidence type="ECO:0000256" key="3">
    <source>
        <dbReference type="ARBA" id="ARBA00022490"/>
    </source>
</evidence>
<evidence type="ECO:0000256" key="1">
    <source>
        <dbReference type="ARBA" id="ARBA00004496"/>
    </source>
</evidence>
<comment type="caution">
    <text evidence="11">The sequence shown here is derived from an EMBL/GenBank/DDBJ whole genome shotgun (WGS) entry which is preliminary data.</text>
</comment>
<dbReference type="PROSITE" id="PS51721">
    <property type="entry name" value="G_CP"/>
    <property type="match status" value="1"/>
</dbReference>
<dbReference type="RefSeq" id="WP_151865132.1">
    <property type="nucleotide sequence ID" value="NZ_WBZB01000013.1"/>
</dbReference>
<dbReference type="InterPro" id="IPR006073">
    <property type="entry name" value="GTP-bd"/>
</dbReference>
<dbReference type="InterPro" id="IPR019991">
    <property type="entry name" value="GTP-bd_ribosome_bgen"/>
</dbReference>
<evidence type="ECO:0000256" key="2">
    <source>
        <dbReference type="ARBA" id="ARBA00014898"/>
    </source>
</evidence>
<feature type="binding site" evidence="9">
    <location>
        <begin position="130"/>
        <end position="135"/>
    </location>
    <ligand>
        <name>GTP</name>
        <dbReference type="ChEBI" id="CHEBI:37565"/>
    </ligand>
</feature>
<gene>
    <name evidence="11" type="primary">ylqF</name>
    <name evidence="11" type="ORF">F8153_04295</name>
</gene>
<proteinExistence type="inferred from homology"/>